<proteinExistence type="predicted"/>
<accession>A0A0E9QD37</accession>
<name>A0A0E9QD37_ANGAN</name>
<dbReference type="AlphaFoldDB" id="A0A0E9QD37"/>
<dbReference type="EMBL" id="GBXM01093811">
    <property type="protein sequence ID" value="JAH14766.1"/>
    <property type="molecule type" value="Transcribed_RNA"/>
</dbReference>
<evidence type="ECO:0000313" key="1">
    <source>
        <dbReference type="EMBL" id="JAH14766.1"/>
    </source>
</evidence>
<sequence length="21" mass="2465">MESRMEQFYFSGLSMNSTGDF</sequence>
<reference evidence="1" key="1">
    <citation type="submission" date="2014-11" db="EMBL/GenBank/DDBJ databases">
        <authorList>
            <person name="Amaro Gonzalez C."/>
        </authorList>
    </citation>
    <scope>NUCLEOTIDE SEQUENCE</scope>
</reference>
<organism evidence="1">
    <name type="scientific">Anguilla anguilla</name>
    <name type="common">European freshwater eel</name>
    <name type="synonym">Muraena anguilla</name>
    <dbReference type="NCBI Taxonomy" id="7936"/>
    <lineage>
        <taxon>Eukaryota</taxon>
        <taxon>Metazoa</taxon>
        <taxon>Chordata</taxon>
        <taxon>Craniata</taxon>
        <taxon>Vertebrata</taxon>
        <taxon>Euteleostomi</taxon>
        <taxon>Actinopterygii</taxon>
        <taxon>Neopterygii</taxon>
        <taxon>Teleostei</taxon>
        <taxon>Anguilliformes</taxon>
        <taxon>Anguillidae</taxon>
        <taxon>Anguilla</taxon>
    </lineage>
</organism>
<reference evidence="1" key="2">
    <citation type="journal article" date="2015" name="Fish Shellfish Immunol.">
        <title>Early steps in the European eel (Anguilla anguilla)-Vibrio vulnificus interaction in the gills: Role of the RtxA13 toxin.</title>
        <authorList>
            <person name="Callol A."/>
            <person name="Pajuelo D."/>
            <person name="Ebbesson L."/>
            <person name="Teles M."/>
            <person name="MacKenzie S."/>
            <person name="Amaro C."/>
        </authorList>
    </citation>
    <scope>NUCLEOTIDE SEQUENCE</scope>
</reference>
<protein>
    <submittedName>
        <fullName evidence="1">Uncharacterized protein</fullName>
    </submittedName>
</protein>